<keyword evidence="4 7" id="KW-0863">Zinc-finger</keyword>
<dbReference type="Proteomes" id="UP001642540">
    <property type="component" value="Unassembled WGS sequence"/>
</dbReference>
<evidence type="ECO:0000313" key="10">
    <source>
        <dbReference type="EMBL" id="CAL8114594.1"/>
    </source>
</evidence>
<evidence type="ECO:0000256" key="5">
    <source>
        <dbReference type="ARBA" id="ARBA00022833"/>
    </source>
</evidence>
<feature type="domain" description="C2H2-type" evidence="9">
    <location>
        <begin position="205"/>
        <end position="232"/>
    </location>
</feature>
<evidence type="ECO:0000256" key="2">
    <source>
        <dbReference type="ARBA" id="ARBA00022723"/>
    </source>
</evidence>
<reference evidence="10 11" key="1">
    <citation type="submission" date="2024-08" db="EMBL/GenBank/DDBJ databases">
        <authorList>
            <person name="Cucini C."/>
            <person name="Frati F."/>
        </authorList>
    </citation>
    <scope>NUCLEOTIDE SEQUENCE [LARGE SCALE GENOMIC DNA]</scope>
</reference>
<dbReference type="Pfam" id="PF13894">
    <property type="entry name" value="zf-C2H2_4"/>
    <property type="match status" value="1"/>
</dbReference>
<dbReference type="PROSITE" id="PS50157">
    <property type="entry name" value="ZINC_FINGER_C2H2_2"/>
    <property type="match status" value="7"/>
</dbReference>
<feature type="region of interest" description="Disordered" evidence="8">
    <location>
        <begin position="317"/>
        <end position="357"/>
    </location>
</feature>
<feature type="domain" description="C2H2-type" evidence="9">
    <location>
        <begin position="61"/>
        <end position="89"/>
    </location>
</feature>
<dbReference type="InterPro" id="IPR013087">
    <property type="entry name" value="Znf_C2H2_type"/>
</dbReference>
<dbReference type="SMART" id="SM00355">
    <property type="entry name" value="ZnF_C2H2"/>
    <property type="match status" value="9"/>
</dbReference>
<evidence type="ECO:0000256" key="7">
    <source>
        <dbReference type="PROSITE-ProRule" id="PRU00042"/>
    </source>
</evidence>
<evidence type="ECO:0000256" key="1">
    <source>
        <dbReference type="ARBA" id="ARBA00004123"/>
    </source>
</evidence>
<comment type="caution">
    <text evidence="10">The sequence shown here is derived from an EMBL/GenBank/DDBJ whole genome shotgun (WGS) entry which is preliminary data.</text>
</comment>
<dbReference type="PROSITE" id="PS00028">
    <property type="entry name" value="ZINC_FINGER_C2H2_1"/>
    <property type="match status" value="8"/>
</dbReference>
<feature type="domain" description="C2H2-type" evidence="9">
    <location>
        <begin position="90"/>
        <end position="117"/>
    </location>
</feature>
<feature type="domain" description="C2H2-type" evidence="9">
    <location>
        <begin position="120"/>
        <end position="148"/>
    </location>
</feature>
<evidence type="ECO:0000259" key="9">
    <source>
        <dbReference type="PROSITE" id="PS50157"/>
    </source>
</evidence>
<dbReference type="Gene3D" id="3.30.160.60">
    <property type="entry name" value="Classic Zinc Finger"/>
    <property type="match status" value="5"/>
</dbReference>
<dbReference type="PANTHER" id="PTHR24381:SF393">
    <property type="entry name" value="CHROMATIN-LINKED ADAPTOR FOR MSL PROTEINS, ISOFORM B"/>
    <property type="match status" value="1"/>
</dbReference>
<evidence type="ECO:0000256" key="3">
    <source>
        <dbReference type="ARBA" id="ARBA00022737"/>
    </source>
</evidence>
<gene>
    <name evidence="10" type="ORF">ODALV1_LOCUS16534</name>
</gene>
<keyword evidence="5" id="KW-0862">Zinc</keyword>
<feature type="domain" description="C2H2-type" evidence="9">
    <location>
        <begin position="30"/>
        <end position="57"/>
    </location>
</feature>
<accession>A0ABP1QYG2</accession>
<evidence type="ECO:0000256" key="6">
    <source>
        <dbReference type="ARBA" id="ARBA00023242"/>
    </source>
</evidence>
<evidence type="ECO:0000313" key="11">
    <source>
        <dbReference type="Proteomes" id="UP001642540"/>
    </source>
</evidence>
<dbReference type="PANTHER" id="PTHR24381">
    <property type="entry name" value="ZINC FINGER PROTEIN"/>
    <property type="match status" value="1"/>
</dbReference>
<feature type="domain" description="C2H2-type" evidence="9">
    <location>
        <begin position="232"/>
        <end position="259"/>
    </location>
</feature>
<comment type="subcellular location">
    <subcellularLocation>
        <location evidence="1">Nucleus</location>
    </subcellularLocation>
</comment>
<proteinExistence type="predicted"/>
<dbReference type="EMBL" id="CAXLJM020000050">
    <property type="protein sequence ID" value="CAL8114594.1"/>
    <property type="molecule type" value="Genomic_DNA"/>
</dbReference>
<evidence type="ECO:0000256" key="4">
    <source>
        <dbReference type="ARBA" id="ARBA00022771"/>
    </source>
</evidence>
<dbReference type="Pfam" id="PF00096">
    <property type="entry name" value="zf-C2H2"/>
    <property type="match status" value="4"/>
</dbReference>
<keyword evidence="6" id="KW-0539">Nucleus</keyword>
<dbReference type="InterPro" id="IPR036236">
    <property type="entry name" value="Znf_C2H2_sf"/>
</dbReference>
<name>A0ABP1QYG2_9HEXA</name>
<keyword evidence="2" id="KW-0479">Metal-binding</keyword>
<feature type="compositionally biased region" description="Acidic residues" evidence="8">
    <location>
        <begin position="328"/>
        <end position="357"/>
    </location>
</feature>
<organism evidence="10 11">
    <name type="scientific">Orchesella dallaii</name>
    <dbReference type="NCBI Taxonomy" id="48710"/>
    <lineage>
        <taxon>Eukaryota</taxon>
        <taxon>Metazoa</taxon>
        <taxon>Ecdysozoa</taxon>
        <taxon>Arthropoda</taxon>
        <taxon>Hexapoda</taxon>
        <taxon>Collembola</taxon>
        <taxon>Entomobryomorpha</taxon>
        <taxon>Entomobryoidea</taxon>
        <taxon>Orchesellidae</taxon>
        <taxon>Orchesellinae</taxon>
        <taxon>Orchesella</taxon>
    </lineage>
</organism>
<keyword evidence="11" id="KW-1185">Reference proteome</keyword>
<keyword evidence="3" id="KW-0677">Repeat</keyword>
<protein>
    <recommendedName>
        <fullName evidence="9">C2H2-type domain-containing protein</fullName>
    </recommendedName>
</protein>
<evidence type="ECO:0000256" key="8">
    <source>
        <dbReference type="SAM" id="MobiDB-lite"/>
    </source>
</evidence>
<sequence length="399" mass="46929">MKINKHFIFSRPLIVRIPLTRTMTKNHNRQRCETCSKTFASKCGLRRHRMTHNESSTRKQYPCQICKKTFASNRNVRNHVKFVHQKIKKYACDLCKHKFCSAKDLNRHQMTHNKSRTYQYPCKLCKKSFVCSRYLKVHVKYIHESNKKHICIFCKKGFYQVSDLNIHILRHIGERHHWCNICEMECSTPGVLQVHKIKHTKLRPFKCPQCPRTFKMSRYMKYHMKKHKRSSVNCIICSKKLSCKTDLLKHVKCHLNEKPWFCSNCDAEFKRNDELKRHLVKKECQKLKPSTSKTYSRTTTQAAQVEITTELDGEDEIPAPAHIMGNPVDEEESNDVTGTEDPEAGEADQMVDSENSDCEVVAEISTNPEERICRVCRQKFSGEKFDKKFAMHIIAEKHY</sequence>
<dbReference type="SUPFAM" id="SSF57667">
    <property type="entry name" value="beta-beta-alpha zinc fingers"/>
    <property type="match status" value="4"/>
</dbReference>
<feature type="domain" description="C2H2-type" evidence="9">
    <location>
        <begin position="149"/>
        <end position="176"/>
    </location>
</feature>